<name>A0A8S2DIM9_9BILA</name>
<dbReference type="Proteomes" id="UP000677228">
    <property type="component" value="Unassembled WGS sequence"/>
</dbReference>
<gene>
    <name evidence="1" type="ORF">OVA965_LOCUS12001</name>
    <name evidence="2" type="ORF">TMI583_LOCUS12005</name>
</gene>
<sequence>SFLCLNFYYVPWYVTKYKGRKNERIQWGDLPLAHDKYFGELKLKISSDYQSMIKTYDSNKIFWGTNFRRISNQYLDQFEIDKSMRWKTARDNMSGYWEGNDGSCYIISTDKNQIYWLAIDKNNRWSHIGAGTYNNNIIRINWGDLIIDQDRFHGELECRIISRTKISIIKCIHGQFLTKELIKISCQR</sequence>
<dbReference type="EMBL" id="CAJNOK010004738">
    <property type="protein sequence ID" value="CAF0948026.1"/>
    <property type="molecule type" value="Genomic_DNA"/>
</dbReference>
<evidence type="ECO:0000313" key="3">
    <source>
        <dbReference type="Proteomes" id="UP000677228"/>
    </source>
</evidence>
<feature type="non-terminal residue" evidence="1">
    <location>
        <position position="1"/>
    </location>
</feature>
<organism evidence="1 3">
    <name type="scientific">Didymodactylos carnosus</name>
    <dbReference type="NCBI Taxonomy" id="1234261"/>
    <lineage>
        <taxon>Eukaryota</taxon>
        <taxon>Metazoa</taxon>
        <taxon>Spiralia</taxon>
        <taxon>Gnathifera</taxon>
        <taxon>Rotifera</taxon>
        <taxon>Eurotatoria</taxon>
        <taxon>Bdelloidea</taxon>
        <taxon>Philodinida</taxon>
        <taxon>Philodinidae</taxon>
        <taxon>Didymodactylos</taxon>
    </lineage>
</organism>
<evidence type="ECO:0000313" key="2">
    <source>
        <dbReference type="EMBL" id="CAF3722473.1"/>
    </source>
</evidence>
<comment type="caution">
    <text evidence="1">The sequence shown here is derived from an EMBL/GenBank/DDBJ whole genome shotgun (WGS) entry which is preliminary data.</text>
</comment>
<evidence type="ECO:0000313" key="1">
    <source>
        <dbReference type="EMBL" id="CAF0948026.1"/>
    </source>
</evidence>
<dbReference type="EMBL" id="CAJOBA010004743">
    <property type="protein sequence ID" value="CAF3722473.1"/>
    <property type="molecule type" value="Genomic_DNA"/>
</dbReference>
<dbReference type="AlphaFoldDB" id="A0A8S2DIM9"/>
<accession>A0A8S2DIM9</accession>
<dbReference type="Proteomes" id="UP000682733">
    <property type="component" value="Unassembled WGS sequence"/>
</dbReference>
<reference evidence="1" key="1">
    <citation type="submission" date="2021-02" db="EMBL/GenBank/DDBJ databases">
        <authorList>
            <person name="Nowell W R."/>
        </authorList>
    </citation>
    <scope>NUCLEOTIDE SEQUENCE</scope>
</reference>
<proteinExistence type="predicted"/>
<protein>
    <submittedName>
        <fullName evidence="1">Uncharacterized protein</fullName>
    </submittedName>
</protein>